<name>S6B376_BABBO</name>
<evidence type="ECO:0000256" key="1">
    <source>
        <dbReference type="ARBA" id="ARBA00001946"/>
    </source>
</evidence>
<dbReference type="InterPro" id="IPR006370">
    <property type="entry name" value="HB_polyprenyltransferase-like"/>
</dbReference>
<dbReference type="Gene3D" id="1.20.120.1780">
    <property type="entry name" value="UbiA prenyltransferase"/>
    <property type="match status" value="1"/>
</dbReference>
<feature type="transmembrane region" description="Helical" evidence="9">
    <location>
        <begin position="209"/>
        <end position="226"/>
    </location>
</feature>
<feature type="transmembrane region" description="Helical" evidence="9">
    <location>
        <begin position="182"/>
        <end position="203"/>
    </location>
</feature>
<evidence type="ECO:0000256" key="5">
    <source>
        <dbReference type="ARBA" id="ARBA00022679"/>
    </source>
</evidence>
<proteinExistence type="evidence at transcript level"/>
<organism evidence="10">
    <name type="scientific">Babesia bovis</name>
    <dbReference type="NCBI Taxonomy" id="5865"/>
    <lineage>
        <taxon>Eukaryota</taxon>
        <taxon>Sar</taxon>
        <taxon>Alveolata</taxon>
        <taxon>Apicomplexa</taxon>
        <taxon>Aconoidasida</taxon>
        <taxon>Piroplasmida</taxon>
        <taxon>Babesiidae</taxon>
        <taxon>Babesia</taxon>
    </lineage>
</organism>
<evidence type="ECO:0000256" key="2">
    <source>
        <dbReference type="ARBA" id="ARBA00004141"/>
    </source>
</evidence>
<comment type="pathway">
    <text evidence="9">Cofactor biosynthesis; ubiquinone biosynthesis.</text>
</comment>
<dbReference type="EMBL" id="AK442069">
    <property type="protein sequence ID" value="BAN65863.1"/>
    <property type="molecule type" value="mRNA"/>
</dbReference>
<evidence type="ECO:0000256" key="6">
    <source>
        <dbReference type="ARBA" id="ARBA00022692"/>
    </source>
</evidence>
<dbReference type="Gene3D" id="1.10.357.140">
    <property type="entry name" value="UbiA prenyltransferase"/>
    <property type="match status" value="1"/>
</dbReference>
<dbReference type="HAMAP" id="MF_01635">
    <property type="entry name" value="UbiA"/>
    <property type="match status" value="1"/>
</dbReference>
<keyword evidence="9" id="KW-0831">Ubiquinone biosynthesis</keyword>
<keyword evidence="9" id="KW-0496">Mitochondrion</keyword>
<comment type="function">
    <text evidence="9">Catalyzes the prenylation of para-hydroxybenzoate (PHB) with an all-trans polyprenyl group. Mediates the second step in the final reaction sequence of coenzyme Q (CoQ) biosynthesis, which is the condensation of the polyisoprenoid side chain with PHB, generating the first membrane-bound Q intermediate.</text>
</comment>
<keyword evidence="5 9" id="KW-0808">Transferase</keyword>
<evidence type="ECO:0000256" key="3">
    <source>
        <dbReference type="ARBA" id="ARBA00005179"/>
    </source>
</evidence>
<dbReference type="VEuPathDB" id="PiroplasmaDB:BBOV_III000400"/>
<evidence type="ECO:0000256" key="7">
    <source>
        <dbReference type="ARBA" id="ARBA00022989"/>
    </source>
</evidence>
<dbReference type="InterPro" id="IPR044878">
    <property type="entry name" value="UbiA_sf"/>
</dbReference>
<dbReference type="InterPro" id="IPR030470">
    <property type="entry name" value="UbiA_prenylTrfase_CS"/>
</dbReference>
<evidence type="ECO:0000256" key="8">
    <source>
        <dbReference type="ARBA" id="ARBA00023136"/>
    </source>
</evidence>
<dbReference type="UniPathway" id="UPA00232"/>
<dbReference type="FunFam" id="1.10.357.140:FF:000008">
    <property type="entry name" value="4-hydroxybenzoate octaprenyltransferase"/>
    <property type="match status" value="1"/>
</dbReference>
<dbReference type="InterPro" id="IPR000537">
    <property type="entry name" value="UbiA_prenyltransferase"/>
</dbReference>
<comment type="similarity">
    <text evidence="4 9">Belongs to the UbiA prenyltransferase family.</text>
</comment>
<keyword evidence="6 9" id="KW-0812">Transmembrane</keyword>
<accession>S6B376</accession>
<dbReference type="PANTHER" id="PTHR11048">
    <property type="entry name" value="PRENYLTRANSFERASES"/>
    <property type="match status" value="1"/>
</dbReference>
<keyword evidence="9" id="KW-0414">Isoprene biosynthesis</keyword>
<protein>
    <recommendedName>
        <fullName evidence="9">4-hydroxybenzoate polyprenyltransferase, mitochondrial</fullName>
        <shortName evidence="9">4-HB polyprenyltransferase</shortName>
        <ecNumber evidence="9">2.5.1.39</ecNumber>
    </recommendedName>
    <alternativeName>
        <fullName evidence="9">Para-hydroxybenzoate--polyprenyltransferase</fullName>
        <shortName evidence="9">PHB:PPT</shortName>
        <shortName evidence="9">PHB:polyprenyltransferase</shortName>
    </alternativeName>
</protein>
<feature type="transmembrane region" description="Helical" evidence="9">
    <location>
        <begin position="110"/>
        <end position="134"/>
    </location>
</feature>
<feature type="transmembrane region" description="Helical" evidence="9">
    <location>
        <begin position="308"/>
        <end position="331"/>
    </location>
</feature>
<dbReference type="GO" id="GO:0005743">
    <property type="term" value="C:mitochondrial inner membrane"/>
    <property type="evidence" value="ECO:0007669"/>
    <property type="project" value="UniProtKB-SubCell"/>
</dbReference>
<dbReference type="InterPro" id="IPR039653">
    <property type="entry name" value="Prenyltransferase"/>
</dbReference>
<dbReference type="GO" id="GO:0008412">
    <property type="term" value="F:4-hydroxybenzoate polyprenyltransferase activity"/>
    <property type="evidence" value="ECO:0007669"/>
    <property type="project" value="UniProtKB-EC"/>
</dbReference>
<keyword evidence="9" id="KW-0999">Mitochondrion inner membrane</keyword>
<reference evidence="10" key="1">
    <citation type="journal article" date="2014" name="BMC Genomics">
        <title>The Babesia bovis gene and promoter model: an update from full-length EST analysis.</title>
        <authorList>
            <person name="Yamagishi J."/>
            <person name="Wakaguri H."/>
            <person name="Yokoyama N."/>
            <person name="Yamashita R."/>
            <person name="Suzuki Y."/>
            <person name="Xuan X."/>
            <person name="Igarashi I."/>
        </authorList>
    </citation>
    <scope>NUCLEOTIDE SEQUENCE</scope>
    <source>
        <strain evidence="10">Texas</strain>
    </source>
</reference>
<dbReference type="CDD" id="cd13959">
    <property type="entry name" value="PT_UbiA_COQ2"/>
    <property type="match status" value="1"/>
</dbReference>
<comment type="subcellular location">
    <subcellularLocation>
        <location evidence="2">Membrane</location>
        <topology evidence="2">Multi-pass membrane protein</topology>
    </subcellularLocation>
    <subcellularLocation>
        <location evidence="9">Mitochondrion inner membrane</location>
        <topology evidence="9">Multi-pass membrane protein</topology>
        <orientation evidence="9">Matrix side</orientation>
    </subcellularLocation>
</comment>
<dbReference type="EC" id="2.5.1.39" evidence="9"/>
<dbReference type="Pfam" id="PF01040">
    <property type="entry name" value="UbiA"/>
    <property type="match status" value="1"/>
</dbReference>
<keyword evidence="8 9" id="KW-0472">Membrane</keyword>
<gene>
    <name evidence="10" type="primary">BBOV_III000400</name>
</gene>
<sequence>MYNVKSPGLTRRLLPTLSSNFFEQHILHQRRFLYLYNPTRNHRHIWSLYMYGRSCPSTVSSSQPTKNVIPVVALRSMSVKSDCTPTNADRGRSINESITIYGNLMRLQNLAPVGIFAFPALWSSFMAISSTWGYEKLKKMVLFCLGAFFGRNAGCCINDMADRNIDKYVERTKTRPMAAGLLSTREALCVLSANAALGLLVLLQFDIRTIRIGILTAIGSCVYPFMKRYTNFPPLFLGLATNLSVYIAWSAIAPTFTLAPSFLYIASNLWTLIYDTVYAHQDLKYDRKIGVKSLAIYWGDNTKKNCKLCSIGILTLLVAAGYASGLNNWYYGLIALSHFWMNRQINAVDLKDAKQCLSFFKRSVIYGALVLTAVVLGNDIPSKVKFTS</sequence>
<dbReference type="GO" id="GO:0008299">
    <property type="term" value="P:isoprenoid biosynthetic process"/>
    <property type="evidence" value="ECO:0007669"/>
    <property type="project" value="UniProtKB-UniRule"/>
</dbReference>
<comment type="catalytic activity">
    <reaction evidence="9">
        <text>an all-trans-polyprenyl diphosphate + 4-hydroxybenzoate = a 4-hydroxy-3-(all-trans-polyprenyl)benzoate + diphosphate</text>
        <dbReference type="Rhea" id="RHEA:44504"/>
        <dbReference type="Rhea" id="RHEA-COMP:9514"/>
        <dbReference type="Rhea" id="RHEA-COMP:9564"/>
        <dbReference type="ChEBI" id="CHEBI:17879"/>
        <dbReference type="ChEBI" id="CHEBI:33019"/>
        <dbReference type="ChEBI" id="CHEBI:58914"/>
        <dbReference type="ChEBI" id="CHEBI:78396"/>
        <dbReference type="EC" id="2.5.1.39"/>
    </reaction>
</comment>
<evidence type="ECO:0000256" key="9">
    <source>
        <dbReference type="HAMAP-Rule" id="MF_03189"/>
    </source>
</evidence>
<dbReference type="GO" id="GO:0006744">
    <property type="term" value="P:ubiquinone biosynthetic process"/>
    <property type="evidence" value="ECO:0007669"/>
    <property type="project" value="UniProtKB-UniRule"/>
</dbReference>
<comment type="cofactor">
    <cofactor evidence="1 9">
        <name>Mg(2+)</name>
        <dbReference type="ChEBI" id="CHEBI:18420"/>
    </cofactor>
</comment>
<dbReference type="FunFam" id="1.20.120.1780:FF:000001">
    <property type="entry name" value="4-hydroxybenzoate octaprenyltransferase"/>
    <property type="match status" value="1"/>
</dbReference>
<evidence type="ECO:0000256" key="4">
    <source>
        <dbReference type="ARBA" id="ARBA00005985"/>
    </source>
</evidence>
<dbReference type="PANTHER" id="PTHR11048:SF28">
    <property type="entry name" value="4-HYDROXYBENZOATE POLYPRENYLTRANSFERASE, MITOCHONDRIAL"/>
    <property type="match status" value="1"/>
</dbReference>
<evidence type="ECO:0000313" key="10">
    <source>
        <dbReference type="EMBL" id="BAN65863.1"/>
    </source>
</evidence>
<keyword evidence="7 9" id="KW-1133">Transmembrane helix</keyword>
<dbReference type="AlphaFoldDB" id="S6B376"/>
<comment type="pathway">
    <text evidence="3">Secondary metabolite biosynthesis.</text>
</comment>
<dbReference type="PROSITE" id="PS00943">
    <property type="entry name" value="UBIA"/>
    <property type="match status" value="1"/>
</dbReference>